<sequence>MLAAKATTLSTMIPIVSDGTALSIQVRDYGTQENSQSKIAKGAFGGDIWYEVVPTVKLGGAPPGRAQVPLPFVAVPTRAMYFDDSGSEPCIVEVPIYYSVSAAKTCHVHAIDIREWLEGPFATATIYLGDGEDLVQYLLIQEHRTTSNSPEPGVKSRLRRKVIIRRAMVVENERMEFGHIGGGEANVIKDQLLEGELPVRAINSNSELYELLHRNPAFLSS</sequence>
<accession>A0A167QUD1</accession>
<organism evidence="1 2">
    <name type="scientific">Calocera viscosa (strain TUFC12733)</name>
    <dbReference type="NCBI Taxonomy" id="1330018"/>
    <lineage>
        <taxon>Eukaryota</taxon>
        <taxon>Fungi</taxon>
        <taxon>Dikarya</taxon>
        <taxon>Basidiomycota</taxon>
        <taxon>Agaricomycotina</taxon>
        <taxon>Dacrymycetes</taxon>
        <taxon>Dacrymycetales</taxon>
        <taxon>Dacrymycetaceae</taxon>
        <taxon>Calocera</taxon>
    </lineage>
</organism>
<gene>
    <name evidence="1" type="ORF">CALVIDRAFT_560842</name>
</gene>
<evidence type="ECO:0000313" key="1">
    <source>
        <dbReference type="EMBL" id="KZP00251.1"/>
    </source>
</evidence>
<dbReference type="AlphaFoldDB" id="A0A167QUD1"/>
<dbReference type="Proteomes" id="UP000076738">
    <property type="component" value="Unassembled WGS sequence"/>
</dbReference>
<keyword evidence="2" id="KW-1185">Reference proteome</keyword>
<reference evidence="1 2" key="1">
    <citation type="journal article" date="2016" name="Mol. Biol. Evol.">
        <title>Comparative Genomics of Early-Diverging Mushroom-Forming Fungi Provides Insights into the Origins of Lignocellulose Decay Capabilities.</title>
        <authorList>
            <person name="Nagy L.G."/>
            <person name="Riley R."/>
            <person name="Tritt A."/>
            <person name="Adam C."/>
            <person name="Daum C."/>
            <person name="Floudas D."/>
            <person name="Sun H."/>
            <person name="Yadav J.S."/>
            <person name="Pangilinan J."/>
            <person name="Larsson K.H."/>
            <person name="Matsuura K."/>
            <person name="Barry K."/>
            <person name="Labutti K."/>
            <person name="Kuo R."/>
            <person name="Ohm R.A."/>
            <person name="Bhattacharya S.S."/>
            <person name="Shirouzu T."/>
            <person name="Yoshinaga Y."/>
            <person name="Martin F.M."/>
            <person name="Grigoriev I.V."/>
            <person name="Hibbett D.S."/>
        </authorList>
    </citation>
    <scope>NUCLEOTIDE SEQUENCE [LARGE SCALE GENOMIC DNA]</scope>
    <source>
        <strain evidence="1 2">TUFC12733</strain>
    </source>
</reference>
<dbReference type="EMBL" id="KV417270">
    <property type="protein sequence ID" value="KZP00251.1"/>
    <property type="molecule type" value="Genomic_DNA"/>
</dbReference>
<evidence type="ECO:0000313" key="2">
    <source>
        <dbReference type="Proteomes" id="UP000076738"/>
    </source>
</evidence>
<protein>
    <submittedName>
        <fullName evidence="1">Uncharacterized protein</fullName>
    </submittedName>
</protein>
<name>A0A167QUD1_CALVF</name>
<proteinExistence type="predicted"/>